<name>S7Q360_GLOTA</name>
<sequence>MMRPTSLRAAARRIPRQSRGMASSPSTENAQKKAQEYLATAQKLGGQGFEAAQKYGQQGVETAKKMLGPAGEKASTLLGSYKQPLLYNLAVAREILKQVYVAERLQPPTSLSAITNAYSTLWARASNPAYWREVLRNGEWKRIGVYGLEAYGIFKIGEILGRRSLVGYDLH</sequence>
<evidence type="ECO:0000256" key="3">
    <source>
        <dbReference type="ARBA" id="ARBA00022448"/>
    </source>
</evidence>
<dbReference type="InterPro" id="IPR006808">
    <property type="entry name" value="ATP_synth_F0_gsu_mt"/>
</dbReference>
<accession>S7Q360</accession>
<reference evidence="11 12" key="1">
    <citation type="journal article" date="2012" name="Science">
        <title>The Paleozoic origin of enzymatic lignin decomposition reconstructed from 31 fungal genomes.</title>
        <authorList>
            <person name="Floudas D."/>
            <person name="Binder M."/>
            <person name="Riley R."/>
            <person name="Barry K."/>
            <person name="Blanchette R.A."/>
            <person name="Henrissat B."/>
            <person name="Martinez A.T."/>
            <person name="Otillar R."/>
            <person name="Spatafora J.W."/>
            <person name="Yadav J.S."/>
            <person name="Aerts A."/>
            <person name="Benoit I."/>
            <person name="Boyd A."/>
            <person name="Carlson A."/>
            <person name="Copeland A."/>
            <person name="Coutinho P.M."/>
            <person name="de Vries R.P."/>
            <person name="Ferreira P."/>
            <person name="Findley K."/>
            <person name="Foster B."/>
            <person name="Gaskell J."/>
            <person name="Glotzer D."/>
            <person name="Gorecki P."/>
            <person name="Heitman J."/>
            <person name="Hesse C."/>
            <person name="Hori C."/>
            <person name="Igarashi K."/>
            <person name="Jurgens J.A."/>
            <person name="Kallen N."/>
            <person name="Kersten P."/>
            <person name="Kohler A."/>
            <person name="Kuees U."/>
            <person name="Kumar T.K.A."/>
            <person name="Kuo A."/>
            <person name="LaButti K."/>
            <person name="Larrondo L.F."/>
            <person name="Lindquist E."/>
            <person name="Ling A."/>
            <person name="Lombard V."/>
            <person name="Lucas S."/>
            <person name="Lundell T."/>
            <person name="Martin R."/>
            <person name="McLaughlin D.J."/>
            <person name="Morgenstern I."/>
            <person name="Morin E."/>
            <person name="Murat C."/>
            <person name="Nagy L.G."/>
            <person name="Nolan M."/>
            <person name="Ohm R.A."/>
            <person name="Patyshakuliyeva A."/>
            <person name="Rokas A."/>
            <person name="Ruiz-Duenas F.J."/>
            <person name="Sabat G."/>
            <person name="Salamov A."/>
            <person name="Samejima M."/>
            <person name="Schmutz J."/>
            <person name="Slot J.C."/>
            <person name="St John F."/>
            <person name="Stenlid J."/>
            <person name="Sun H."/>
            <person name="Sun S."/>
            <person name="Syed K."/>
            <person name="Tsang A."/>
            <person name="Wiebenga A."/>
            <person name="Young D."/>
            <person name="Pisabarro A."/>
            <person name="Eastwood D.C."/>
            <person name="Martin F."/>
            <person name="Cullen D."/>
            <person name="Grigoriev I.V."/>
            <person name="Hibbett D.S."/>
        </authorList>
    </citation>
    <scope>NUCLEOTIDE SEQUENCE [LARGE SCALE GENOMIC DNA]</scope>
    <source>
        <strain evidence="11 12">ATCC 11539</strain>
    </source>
</reference>
<keyword evidence="4" id="KW-0138">CF(0)</keyword>
<dbReference type="OMA" id="GLQAYGI"/>
<gene>
    <name evidence="11" type="ORF">GLOTRDRAFT_77787</name>
</gene>
<feature type="compositionally biased region" description="Polar residues" evidence="10">
    <location>
        <begin position="20"/>
        <end position="29"/>
    </location>
</feature>
<evidence type="ECO:0000256" key="8">
    <source>
        <dbReference type="ARBA" id="ARBA00023136"/>
    </source>
</evidence>
<organism evidence="11 12">
    <name type="scientific">Gloeophyllum trabeum (strain ATCC 11539 / FP-39264 / Madison 617)</name>
    <name type="common">Brown rot fungus</name>
    <dbReference type="NCBI Taxonomy" id="670483"/>
    <lineage>
        <taxon>Eukaryota</taxon>
        <taxon>Fungi</taxon>
        <taxon>Dikarya</taxon>
        <taxon>Basidiomycota</taxon>
        <taxon>Agaricomycotina</taxon>
        <taxon>Agaricomycetes</taxon>
        <taxon>Gloeophyllales</taxon>
        <taxon>Gloeophyllaceae</taxon>
        <taxon>Gloeophyllum</taxon>
    </lineage>
</organism>
<dbReference type="GO" id="GO:0015078">
    <property type="term" value="F:proton transmembrane transporter activity"/>
    <property type="evidence" value="ECO:0007669"/>
    <property type="project" value="InterPro"/>
</dbReference>
<dbReference type="EMBL" id="KB469304">
    <property type="protein sequence ID" value="EPQ53923.1"/>
    <property type="molecule type" value="Genomic_DNA"/>
</dbReference>
<feature type="region of interest" description="Disordered" evidence="10">
    <location>
        <begin position="1"/>
        <end position="33"/>
    </location>
</feature>
<evidence type="ECO:0000256" key="6">
    <source>
        <dbReference type="ARBA" id="ARBA00023065"/>
    </source>
</evidence>
<dbReference type="eggNOG" id="KOG4103">
    <property type="taxonomic scope" value="Eukaryota"/>
</dbReference>
<dbReference type="RefSeq" id="XP_007867298.1">
    <property type="nucleotide sequence ID" value="XM_007869107.1"/>
</dbReference>
<dbReference type="AlphaFoldDB" id="S7Q360"/>
<dbReference type="GO" id="GO:0015986">
    <property type="term" value="P:proton motive force-driven ATP synthesis"/>
    <property type="evidence" value="ECO:0007669"/>
    <property type="project" value="InterPro"/>
</dbReference>
<keyword evidence="3" id="KW-0813">Transport</keyword>
<evidence type="ECO:0000256" key="7">
    <source>
        <dbReference type="ARBA" id="ARBA00023128"/>
    </source>
</evidence>
<evidence type="ECO:0000256" key="9">
    <source>
        <dbReference type="ARBA" id="ARBA00023310"/>
    </source>
</evidence>
<dbReference type="KEGG" id="gtr:GLOTRDRAFT_77787"/>
<evidence type="ECO:0000256" key="10">
    <source>
        <dbReference type="SAM" id="MobiDB-lite"/>
    </source>
</evidence>
<dbReference type="GeneID" id="19308746"/>
<comment type="similarity">
    <text evidence="2">Belongs to the ATPase g subunit family.</text>
</comment>
<dbReference type="GO" id="GO:0045259">
    <property type="term" value="C:proton-transporting ATP synthase complex"/>
    <property type="evidence" value="ECO:0007669"/>
    <property type="project" value="UniProtKB-KW"/>
</dbReference>
<dbReference type="STRING" id="670483.S7Q360"/>
<proteinExistence type="inferred from homology"/>
<dbReference type="Pfam" id="PF04718">
    <property type="entry name" value="ATP-synt_G"/>
    <property type="match status" value="1"/>
</dbReference>
<keyword evidence="12" id="KW-1185">Reference proteome</keyword>
<comment type="subcellular location">
    <subcellularLocation>
        <location evidence="1">Mitochondrion membrane</location>
    </subcellularLocation>
</comment>
<keyword evidence="6" id="KW-0406">Ion transport</keyword>
<dbReference type="GO" id="GO:0031966">
    <property type="term" value="C:mitochondrial membrane"/>
    <property type="evidence" value="ECO:0007669"/>
    <property type="project" value="UniProtKB-SubCell"/>
</dbReference>
<evidence type="ECO:0000256" key="5">
    <source>
        <dbReference type="ARBA" id="ARBA00022781"/>
    </source>
</evidence>
<dbReference type="Proteomes" id="UP000030669">
    <property type="component" value="Unassembled WGS sequence"/>
</dbReference>
<protein>
    <submittedName>
        <fullName evidence="11">Uncharacterized protein</fullName>
    </submittedName>
</protein>
<keyword evidence="7" id="KW-0496">Mitochondrion</keyword>
<evidence type="ECO:0000256" key="2">
    <source>
        <dbReference type="ARBA" id="ARBA00005699"/>
    </source>
</evidence>
<evidence type="ECO:0000313" key="11">
    <source>
        <dbReference type="EMBL" id="EPQ53923.1"/>
    </source>
</evidence>
<evidence type="ECO:0000313" key="12">
    <source>
        <dbReference type="Proteomes" id="UP000030669"/>
    </source>
</evidence>
<evidence type="ECO:0000256" key="4">
    <source>
        <dbReference type="ARBA" id="ARBA00022547"/>
    </source>
</evidence>
<keyword evidence="5" id="KW-0375">Hydrogen ion transport</keyword>
<evidence type="ECO:0000256" key="1">
    <source>
        <dbReference type="ARBA" id="ARBA00004325"/>
    </source>
</evidence>
<dbReference type="HOGENOM" id="CLU_118199_0_0_1"/>
<keyword evidence="9" id="KW-0066">ATP synthesis</keyword>
<dbReference type="OrthoDB" id="437at2759"/>
<keyword evidence="8" id="KW-0472">Membrane</keyword>